<dbReference type="Proteomes" id="UP000774326">
    <property type="component" value="Unassembled WGS sequence"/>
</dbReference>
<evidence type="ECO:0000313" key="1">
    <source>
        <dbReference type="EMBL" id="KAH3682562.1"/>
    </source>
</evidence>
<accession>A0A9P8Q1N6</accession>
<dbReference type="AlphaFoldDB" id="A0A9P8Q1N6"/>
<organism evidence="1 2">
    <name type="scientific">Wickerhamomyces pijperi</name>
    <name type="common">Yeast</name>
    <name type="synonym">Pichia pijperi</name>
    <dbReference type="NCBI Taxonomy" id="599730"/>
    <lineage>
        <taxon>Eukaryota</taxon>
        <taxon>Fungi</taxon>
        <taxon>Dikarya</taxon>
        <taxon>Ascomycota</taxon>
        <taxon>Saccharomycotina</taxon>
        <taxon>Saccharomycetes</taxon>
        <taxon>Phaffomycetales</taxon>
        <taxon>Wickerhamomycetaceae</taxon>
        <taxon>Wickerhamomyces</taxon>
    </lineage>
</organism>
<evidence type="ECO:0000313" key="2">
    <source>
        <dbReference type="Proteomes" id="UP000774326"/>
    </source>
</evidence>
<comment type="caution">
    <text evidence="1">The sequence shown here is derived from an EMBL/GenBank/DDBJ whole genome shotgun (WGS) entry which is preliminary data.</text>
</comment>
<sequence>MTPSTWWNSAKWKVSCKSLAGCCCGTNKVSKFQKPVSTYWLDGISEKPKEKKICLNSSRTLFNGCKAPESGATPSELKLYGLKLACSQEPLITISLVMSVSNFSIFKENSGPLETENERILETVTNLRFFKSVIFLASVKVPCSICFNSLAVSSAGKLAASIFSFKINSSPFLEIQPFLKALP</sequence>
<name>A0A9P8Q1N6_WICPI</name>
<reference evidence="1" key="2">
    <citation type="submission" date="2021-01" db="EMBL/GenBank/DDBJ databases">
        <authorList>
            <person name="Schikora-Tamarit M.A."/>
        </authorList>
    </citation>
    <scope>NUCLEOTIDE SEQUENCE</scope>
    <source>
        <strain evidence="1">CBS2887</strain>
    </source>
</reference>
<reference evidence="1" key="1">
    <citation type="journal article" date="2021" name="Open Biol.">
        <title>Shared evolutionary footprints suggest mitochondrial oxidative damage underlies multiple complex I losses in fungi.</title>
        <authorList>
            <person name="Schikora-Tamarit M.A."/>
            <person name="Marcet-Houben M."/>
            <person name="Nosek J."/>
            <person name="Gabaldon T."/>
        </authorList>
    </citation>
    <scope>NUCLEOTIDE SEQUENCE</scope>
    <source>
        <strain evidence="1">CBS2887</strain>
    </source>
</reference>
<gene>
    <name evidence="1" type="ORF">WICPIJ_006474</name>
</gene>
<protein>
    <submittedName>
        <fullName evidence="1">Uncharacterized protein</fullName>
    </submittedName>
</protein>
<keyword evidence="2" id="KW-1185">Reference proteome</keyword>
<proteinExistence type="predicted"/>
<dbReference type="EMBL" id="JAEUBG010003613">
    <property type="protein sequence ID" value="KAH3682562.1"/>
    <property type="molecule type" value="Genomic_DNA"/>
</dbReference>